<comment type="caution">
    <text evidence="2">The sequence shown here is derived from an EMBL/GenBank/DDBJ whole genome shotgun (WGS) entry which is preliminary data.</text>
</comment>
<keyword evidence="1" id="KW-0732">Signal</keyword>
<dbReference type="AlphaFoldDB" id="A0A811SF81"/>
<feature type="signal peptide" evidence="1">
    <location>
        <begin position="1"/>
        <end position="19"/>
    </location>
</feature>
<accession>A0A811SF81</accession>
<keyword evidence="3" id="KW-1185">Reference proteome</keyword>
<sequence>MAGGGVVALCLGAALLVAGGWVQQSATSKLLAWWLGPRGGAGGGRRGWLPAPRQAARLPAPRGRRWCLDAVTRRDGRRESGGCREPATFDLISLKMTPSSARSKPLDFSANAKFGASVWTITWFMPR</sequence>
<feature type="chain" id="PRO_5032751604" evidence="1">
    <location>
        <begin position="20"/>
        <end position="127"/>
    </location>
</feature>
<dbReference type="Proteomes" id="UP000604825">
    <property type="component" value="Unassembled WGS sequence"/>
</dbReference>
<evidence type="ECO:0000256" key="1">
    <source>
        <dbReference type="SAM" id="SignalP"/>
    </source>
</evidence>
<evidence type="ECO:0000313" key="3">
    <source>
        <dbReference type="Proteomes" id="UP000604825"/>
    </source>
</evidence>
<dbReference type="EMBL" id="CAJGYO010000019">
    <property type="protein sequence ID" value="CAD6339616.1"/>
    <property type="molecule type" value="Genomic_DNA"/>
</dbReference>
<gene>
    <name evidence="2" type="ORF">NCGR_LOCUS63714</name>
</gene>
<organism evidence="2 3">
    <name type="scientific">Miscanthus lutarioriparius</name>
    <dbReference type="NCBI Taxonomy" id="422564"/>
    <lineage>
        <taxon>Eukaryota</taxon>
        <taxon>Viridiplantae</taxon>
        <taxon>Streptophyta</taxon>
        <taxon>Embryophyta</taxon>
        <taxon>Tracheophyta</taxon>
        <taxon>Spermatophyta</taxon>
        <taxon>Magnoliopsida</taxon>
        <taxon>Liliopsida</taxon>
        <taxon>Poales</taxon>
        <taxon>Poaceae</taxon>
        <taxon>PACMAD clade</taxon>
        <taxon>Panicoideae</taxon>
        <taxon>Andropogonodae</taxon>
        <taxon>Andropogoneae</taxon>
        <taxon>Saccharinae</taxon>
        <taxon>Miscanthus</taxon>
    </lineage>
</organism>
<protein>
    <submittedName>
        <fullName evidence="2">Uncharacterized protein</fullName>
    </submittedName>
</protein>
<evidence type="ECO:0000313" key="2">
    <source>
        <dbReference type="EMBL" id="CAD6339616.1"/>
    </source>
</evidence>
<name>A0A811SF81_9POAL</name>
<reference evidence="2" key="1">
    <citation type="submission" date="2020-10" db="EMBL/GenBank/DDBJ databases">
        <authorList>
            <person name="Han B."/>
            <person name="Lu T."/>
            <person name="Zhao Q."/>
            <person name="Huang X."/>
            <person name="Zhao Y."/>
        </authorList>
    </citation>
    <scope>NUCLEOTIDE SEQUENCE</scope>
</reference>
<proteinExistence type="predicted"/>